<evidence type="ECO:0000313" key="2">
    <source>
        <dbReference type="EMBL" id="PKC53090.1"/>
    </source>
</evidence>
<dbReference type="Gene3D" id="1.10.630.10">
    <property type="entry name" value="Cytochrome P450"/>
    <property type="match status" value="1"/>
</dbReference>
<dbReference type="AlphaFoldDB" id="A0A2N0QPW1"/>
<reference evidence="2 3" key="2">
    <citation type="submission" date="2017-10" db="EMBL/GenBank/DDBJ databases">
        <title>Genome analyses suggest a sexual origin of heterokaryosis in a supposedly ancient asexual fungus.</title>
        <authorList>
            <person name="Corradi N."/>
            <person name="Sedzielewska K."/>
            <person name="Noel J."/>
            <person name="Charron P."/>
            <person name="Farinelli L."/>
            <person name="Marton T."/>
            <person name="Kruger M."/>
            <person name="Pelin A."/>
            <person name="Brachmann A."/>
            <person name="Corradi N."/>
        </authorList>
    </citation>
    <scope>NUCLEOTIDE SEQUENCE [LARGE SCALE GENOMIC DNA]</scope>
    <source>
        <strain evidence="2 3">A1</strain>
    </source>
</reference>
<keyword evidence="1" id="KW-1133">Transmembrane helix</keyword>
<dbReference type="InterPro" id="IPR036396">
    <property type="entry name" value="Cyt_P450_sf"/>
</dbReference>
<gene>
    <name evidence="2" type="ORF">RhiirA1_480045</name>
</gene>
<sequence length="125" mass="15173">MIFKPFENFEINDFILSFFTIYVVYYYYKYFTRINPLPGPFPLPLIGTFHYLIWFRWIKKDTTMFFKFCYDKYGDIYEINNTMRIIVLCRSEYFEDLSTTKSKLEMRCPDYEGLKELGVVGKGIT</sequence>
<feature type="non-terminal residue" evidence="2">
    <location>
        <position position="125"/>
    </location>
</feature>
<feature type="transmembrane region" description="Helical" evidence="1">
    <location>
        <begin position="12"/>
        <end position="28"/>
    </location>
</feature>
<name>A0A2N0QPW1_9GLOM</name>
<dbReference type="GO" id="GO:0020037">
    <property type="term" value="F:heme binding"/>
    <property type="evidence" value="ECO:0007669"/>
    <property type="project" value="InterPro"/>
</dbReference>
<dbReference type="EMBL" id="LLXH01004694">
    <property type="protein sequence ID" value="PKC53090.1"/>
    <property type="molecule type" value="Genomic_DNA"/>
</dbReference>
<organism evidence="2 3">
    <name type="scientific">Rhizophagus irregularis</name>
    <dbReference type="NCBI Taxonomy" id="588596"/>
    <lineage>
        <taxon>Eukaryota</taxon>
        <taxon>Fungi</taxon>
        <taxon>Fungi incertae sedis</taxon>
        <taxon>Mucoromycota</taxon>
        <taxon>Glomeromycotina</taxon>
        <taxon>Glomeromycetes</taxon>
        <taxon>Glomerales</taxon>
        <taxon>Glomeraceae</taxon>
        <taxon>Rhizophagus</taxon>
    </lineage>
</organism>
<reference evidence="2 3" key="1">
    <citation type="submission" date="2017-10" db="EMBL/GenBank/DDBJ databases">
        <title>Extensive intraspecific genome diversity in a model arbuscular mycorrhizal fungus.</title>
        <authorList>
            <person name="Chen E.C.H."/>
            <person name="Morin E."/>
            <person name="Baudet D."/>
            <person name="Noel J."/>
            <person name="Ndikumana S."/>
            <person name="Charron P."/>
            <person name="St-Onge C."/>
            <person name="Giorgi J."/>
            <person name="Grigoriev I.V."/>
            <person name="Roux C."/>
            <person name="Martin F.M."/>
            <person name="Corradi N."/>
        </authorList>
    </citation>
    <scope>NUCLEOTIDE SEQUENCE [LARGE SCALE GENOMIC DNA]</scope>
    <source>
        <strain evidence="2 3">A1</strain>
    </source>
</reference>
<accession>A0A2N0QPW1</accession>
<dbReference type="VEuPathDB" id="FungiDB:RhiirA1_480045"/>
<evidence type="ECO:0008006" key="4">
    <source>
        <dbReference type="Google" id="ProtNLM"/>
    </source>
</evidence>
<dbReference type="GO" id="GO:0005506">
    <property type="term" value="F:iron ion binding"/>
    <property type="evidence" value="ECO:0007669"/>
    <property type="project" value="InterPro"/>
</dbReference>
<comment type="caution">
    <text evidence="2">The sequence shown here is derived from an EMBL/GenBank/DDBJ whole genome shotgun (WGS) entry which is preliminary data.</text>
</comment>
<keyword evidence="1" id="KW-0472">Membrane</keyword>
<feature type="transmembrane region" description="Helical" evidence="1">
    <location>
        <begin position="40"/>
        <end position="58"/>
    </location>
</feature>
<evidence type="ECO:0000313" key="3">
    <source>
        <dbReference type="Proteomes" id="UP000232688"/>
    </source>
</evidence>
<evidence type="ECO:0000256" key="1">
    <source>
        <dbReference type="SAM" id="Phobius"/>
    </source>
</evidence>
<protein>
    <recommendedName>
        <fullName evidence="4">Cytochrome P450</fullName>
    </recommendedName>
</protein>
<dbReference type="GO" id="GO:0016705">
    <property type="term" value="F:oxidoreductase activity, acting on paired donors, with incorporation or reduction of molecular oxygen"/>
    <property type="evidence" value="ECO:0007669"/>
    <property type="project" value="InterPro"/>
</dbReference>
<dbReference type="Proteomes" id="UP000232688">
    <property type="component" value="Unassembled WGS sequence"/>
</dbReference>
<proteinExistence type="predicted"/>
<dbReference type="GO" id="GO:0004497">
    <property type="term" value="F:monooxygenase activity"/>
    <property type="evidence" value="ECO:0007669"/>
    <property type="project" value="InterPro"/>
</dbReference>
<dbReference type="SUPFAM" id="SSF48264">
    <property type="entry name" value="Cytochrome P450"/>
    <property type="match status" value="1"/>
</dbReference>
<keyword evidence="1" id="KW-0812">Transmembrane</keyword>